<dbReference type="HOGENOM" id="CLU_1915736_0_0_7"/>
<evidence type="ECO:0000313" key="1">
    <source>
        <dbReference type="EMBL" id="AGP41116.1"/>
    </source>
</evidence>
<protein>
    <submittedName>
        <fullName evidence="1">Uncharacterized protein</fullName>
    </submittedName>
</protein>
<dbReference type="KEGG" id="scu:SCE1572_45435"/>
<proteinExistence type="predicted"/>
<name>S4Y9W5_SORCE</name>
<dbReference type="Proteomes" id="UP000014803">
    <property type="component" value="Chromosome"/>
</dbReference>
<accession>S4Y9W5</accession>
<dbReference type="STRING" id="1254432.SCE1572_45435"/>
<gene>
    <name evidence="1" type="ORF">SCE1572_45435</name>
</gene>
<organism evidence="1 2">
    <name type="scientific">Sorangium cellulosum So0157-2</name>
    <dbReference type="NCBI Taxonomy" id="1254432"/>
    <lineage>
        <taxon>Bacteria</taxon>
        <taxon>Pseudomonadati</taxon>
        <taxon>Myxococcota</taxon>
        <taxon>Polyangia</taxon>
        <taxon>Polyangiales</taxon>
        <taxon>Polyangiaceae</taxon>
        <taxon>Sorangium</taxon>
    </lineage>
</organism>
<dbReference type="AlphaFoldDB" id="S4Y9W5"/>
<reference evidence="1 2" key="1">
    <citation type="journal article" date="2013" name="Sci. Rep.">
        <title>Extraordinary expansion of a Sorangium cellulosum genome from an alkaline milieu.</title>
        <authorList>
            <person name="Han K."/>
            <person name="Li Z.F."/>
            <person name="Peng R."/>
            <person name="Zhu L.P."/>
            <person name="Zhou T."/>
            <person name="Wang L.G."/>
            <person name="Li S.G."/>
            <person name="Zhang X.B."/>
            <person name="Hu W."/>
            <person name="Wu Z.H."/>
            <person name="Qin N."/>
            <person name="Li Y.Z."/>
        </authorList>
    </citation>
    <scope>NUCLEOTIDE SEQUENCE [LARGE SCALE GENOMIC DNA]</scope>
    <source>
        <strain evidence="1 2">So0157-2</strain>
    </source>
</reference>
<evidence type="ECO:0000313" key="2">
    <source>
        <dbReference type="Proteomes" id="UP000014803"/>
    </source>
</evidence>
<sequence length="132" mass="13558">MLSNQARSAAASAAGSSSIAPLGSTAHIWIGSSPSASASLHALPGPSLASTQCSTTLVFDCAQNRPGACSSRSHKHPAPTAPSTTRAATAATRIAFGRLVFLLLFIPSTPQLFSMAHARPQAHRRQASIRGQ</sequence>
<dbReference type="EMBL" id="CP003969">
    <property type="protein sequence ID" value="AGP41116.1"/>
    <property type="molecule type" value="Genomic_DNA"/>
</dbReference>